<evidence type="ECO:0000313" key="9">
    <source>
        <dbReference type="RefSeq" id="XP_027202682.1"/>
    </source>
</evidence>
<dbReference type="GO" id="GO:0016485">
    <property type="term" value="P:protein processing"/>
    <property type="evidence" value="ECO:0007669"/>
    <property type="project" value="UniProtKB-ARBA"/>
</dbReference>
<keyword evidence="5" id="KW-0378">Hydrolase</keyword>
<evidence type="ECO:0000313" key="8">
    <source>
        <dbReference type="Proteomes" id="UP000515146"/>
    </source>
</evidence>
<evidence type="ECO:0000256" key="1">
    <source>
        <dbReference type="ARBA" id="ARBA00004613"/>
    </source>
</evidence>
<dbReference type="AlphaFoldDB" id="A0A6P6YBD4"/>
<keyword evidence="3" id="KW-0964">Secreted</keyword>
<dbReference type="PROSITE" id="PS00134">
    <property type="entry name" value="TRYPSIN_HIS"/>
    <property type="match status" value="1"/>
</dbReference>
<comment type="subcellular location">
    <subcellularLocation>
        <location evidence="1">Secreted</location>
    </subcellularLocation>
</comment>
<comment type="similarity">
    <text evidence="2">Belongs to the peptidase S1 family.</text>
</comment>
<proteinExistence type="inferred from homology"/>
<dbReference type="GO" id="GO:0004252">
    <property type="term" value="F:serine-type endopeptidase activity"/>
    <property type="evidence" value="ECO:0007669"/>
    <property type="project" value="InterPro"/>
</dbReference>
<dbReference type="FunFam" id="2.40.10.10:FF:000047">
    <property type="entry name" value="Trypsin eta"/>
    <property type="match status" value="1"/>
</dbReference>
<dbReference type="GeneID" id="113796581"/>
<name>A0A6P6YBD4_DERPT</name>
<dbReference type="PROSITE" id="PS00135">
    <property type="entry name" value="TRYPSIN_SER"/>
    <property type="match status" value="1"/>
</dbReference>
<evidence type="ECO:0000256" key="4">
    <source>
        <dbReference type="ARBA" id="ARBA00022670"/>
    </source>
</evidence>
<dbReference type="CDD" id="cd00190">
    <property type="entry name" value="Tryp_SPc"/>
    <property type="match status" value="1"/>
</dbReference>
<dbReference type="InterPro" id="IPR033116">
    <property type="entry name" value="TRYPSIN_SER"/>
</dbReference>
<dbReference type="OMA" id="FQISLMK"/>
<dbReference type="InterPro" id="IPR009003">
    <property type="entry name" value="Peptidase_S1_PA"/>
</dbReference>
<dbReference type="PANTHER" id="PTHR24276:SF98">
    <property type="entry name" value="FI18310P1-RELATED"/>
    <property type="match status" value="1"/>
</dbReference>
<evidence type="ECO:0000256" key="7">
    <source>
        <dbReference type="ARBA" id="ARBA00023157"/>
    </source>
</evidence>
<dbReference type="Gene3D" id="2.40.10.10">
    <property type="entry name" value="Trypsin-like serine proteases"/>
    <property type="match status" value="1"/>
</dbReference>
<dbReference type="RefSeq" id="XP_027202682.1">
    <property type="nucleotide sequence ID" value="XM_027346881.1"/>
</dbReference>
<keyword evidence="6" id="KW-0720">Serine protease</keyword>
<keyword evidence="4" id="KW-0645">Protease</keyword>
<dbReference type="InterPro" id="IPR018114">
    <property type="entry name" value="TRYPSIN_HIS"/>
</dbReference>
<dbReference type="Pfam" id="PF00089">
    <property type="entry name" value="Trypsin"/>
    <property type="match status" value="1"/>
</dbReference>
<dbReference type="SUPFAM" id="SSF50494">
    <property type="entry name" value="Trypsin-like serine proteases"/>
    <property type="match status" value="1"/>
</dbReference>
<dbReference type="KEGG" id="dpte:113796581"/>
<dbReference type="PROSITE" id="PS50240">
    <property type="entry name" value="TRYPSIN_DOM"/>
    <property type="match status" value="1"/>
</dbReference>
<dbReference type="Proteomes" id="UP000515146">
    <property type="component" value="Unplaced"/>
</dbReference>
<evidence type="ECO:0000256" key="3">
    <source>
        <dbReference type="ARBA" id="ARBA00022525"/>
    </source>
</evidence>
<evidence type="ECO:0000256" key="2">
    <source>
        <dbReference type="ARBA" id="ARBA00007664"/>
    </source>
</evidence>
<dbReference type="InterPro" id="IPR001254">
    <property type="entry name" value="Trypsin_dom"/>
</dbReference>
<dbReference type="SMART" id="SM00020">
    <property type="entry name" value="Tryp_SPc"/>
    <property type="match status" value="1"/>
</dbReference>
<dbReference type="OrthoDB" id="6493161at2759"/>
<dbReference type="GO" id="GO:0005576">
    <property type="term" value="C:extracellular region"/>
    <property type="evidence" value="ECO:0007669"/>
    <property type="project" value="UniProtKB-SubCell"/>
</dbReference>
<dbReference type="InterPro" id="IPR001314">
    <property type="entry name" value="Peptidase_S1A"/>
</dbReference>
<keyword evidence="8" id="KW-1185">Reference proteome</keyword>
<gene>
    <name evidence="9" type="primary">LOC113796581</name>
</gene>
<dbReference type="PRINTS" id="PR00722">
    <property type="entry name" value="CHYMOTRYPSIN"/>
</dbReference>
<accession>A0A6P6YBD4</accession>
<evidence type="ECO:0000256" key="5">
    <source>
        <dbReference type="ARBA" id="ARBA00022801"/>
    </source>
</evidence>
<dbReference type="InterPro" id="IPR043504">
    <property type="entry name" value="Peptidase_S1_PA_chymotrypsin"/>
</dbReference>
<dbReference type="PANTHER" id="PTHR24276">
    <property type="entry name" value="POLYSERASE-RELATED"/>
    <property type="match status" value="1"/>
</dbReference>
<dbReference type="InParanoid" id="A0A6P6YBD4"/>
<keyword evidence="7" id="KW-1015">Disulfide bond</keyword>
<reference evidence="9" key="1">
    <citation type="submission" date="2025-08" db="UniProtKB">
        <authorList>
            <consortium name="RefSeq"/>
        </authorList>
    </citation>
    <scope>IDENTIFICATION</scope>
    <source>
        <strain evidence="9">Airmid</strain>
    </source>
</reference>
<organism evidence="8 9">
    <name type="scientific">Dermatophagoides pteronyssinus</name>
    <name type="common">European house dust mite</name>
    <dbReference type="NCBI Taxonomy" id="6956"/>
    <lineage>
        <taxon>Eukaryota</taxon>
        <taxon>Metazoa</taxon>
        <taxon>Ecdysozoa</taxon>
        <taxon>Arthropoda</taxon>
        <taxon>Chelicerata</taxon>
        <taxon>Arachnida</taxon>
        <taxon>Acari</taxon>
        <taxon>Acariformes</taxon>
        <taxon>Sarcoptiformes</taxon>
        <taxon>Astigmata</taxon>
        <taxon>Psoroptidia</taxon>
        <taxon>Analgoidea</taxon>
        <taxon>Pyroglyphidae</taxon>
        <taxon>Dermatophagoidinae</taxon>
        <taxon>Dermatophagoides</taxon>
    </lineage>
</organism>
<evidence type="ECO:0000256" key="6">
    <source>
        <dbReference type="ARBA" id="ARBA00022825"/>
    </source>
</evidence>
<dbReference type="InterPro" id="IPR050430">
    <property type="entry name" value="Peptidase_S1"/>
</dbReference>
<protein>
    <submittedName>
        <fullName evidence="9">Mite allergen Der f 6-like</fullName>
    </submittedName>
</protein>
<sequence>MIKIITTIILIITVVVDCRFPRILQPKWSYLDSLPASSSMMNDNSSPIAGVIGGQDAAEAEAPFQISLMKDYLIMKSHMCGGSLISASTVITAAHCTDGQKASSLSIRYGTNKRTSSKYADLSIKRIVQHESYDPETIQNDISLLILSQPVKPSSNVDFIDIETKDIGDGEKVTIYGWGLTDGNTNNLPDNLQKGSMTIVGNDKCNDKWGSVNTIHPGMICALDATQSGCNGDSGGPLVSADRKLTGIVSWGPSKCPPGEYMSVFTRPQYYSDWIAKNIVQ</sequence>